<keyword evidence="2" id="KW-1185">Reference proteome</keyword>
<accession>A0A9Q6LTW0</accession>
<protein>
    <submittedName>
        <fullName evidence="1">Uncharacterized protein</fullName>
    </submittedName>
</protein>
<sequence length="150" mass="17334">MKNLEKIRSITLGKKTNSQQRKAIENLIQKIPHDTIQSKSDKLLASKVWNKENDNLFRTSLSFKINCLQKYCENIRDGLSPMLNKSSLFYNIENLINQYKVIITTRKNITDALAKKSAPPLPFHISQLIAEFSVKKEGQFSHLEKQKTKD</sequence>
<dbReference type="Proteomes" id="UP000422232">
    <property type="component" value="Chromosome"/>
</dbReference>
<dbReference type="EMBL" id="CP038908">
    <property type="protein sequence ID" value="QGO05654.1"/>
    <property type="molecule type" value="Genomic_DNA"/>
</dbReference>
<evidence type="ECO:0000313" key="1">
    <source>
        <dbReference type="EMBL" id="QGO05654.1"/>
    </source>
</evidence>
<evidence type="ECO:0000313" key="2">
    <source>
        <dbReference type="Proteomes" id="UP000422232"/>
    </source>
</evidence>
<name>A0A9Q6LTW0_PISSA</name>
<dbReference type="AlphaFoldDB" id="A0A9Q6LTW0"/>
<proteinExistence type="predicted"/>
<reference evidence="1 2" key="1">
    <citation type="submission" date="2019-04" db="EMBL/GenBank/DDBJ databases">
        <title>Complete genome sequencing of Piscirickettsia salmonis strain Psal-009.</title>
        <authorList>
            <person name="Schober I."/>
            <person name="Bunk B."/>
            <person name="Sproer C."/>
            <person name="Carril G.P."/>
            <person name="Riedel T."/>
            <person name="Flores-Herrera P.A."/>
            <person name="Nourdin-Galindo G."/>
            <person name="Marshall S.H."/>
            <person name="Overmann J."/>
        </authorList>
    </citation>
    <scope>NUCLEOTIDE SEQUENCE [LARGE SCALE GENOMIC DNA]</scope>
    <source>
        <strain evidence="1 2">Psal-009</strain>
    </source>
</reference>
<organism evidence="1 2">
    <name type="scientific">Piscirickettsia salmonis</name>
    <dbReference type="NCBI Taxonomy" id="1238"/>
    <lineage>
        <taxon>Bacteria</taxon>
        <taxon>Pseudomonadati</taxon>
        <taxon>Pseudomonadota</taxon>
        <taxon>Gammaproteobacteria</taxon>
        <taxon>Thiotrichales</taxon>
        <taxon>Piscirickettsiaceae</taxon>
        <taxon>Piscirickettsia</taxon>
    </lineage>
</organism>
<gene>
    <name evidence="1" type="ORF">Psal009_01547</name>
</gene>